<reference evidence="3" key="1">
    <citation type="submission" date="2020-04" db="EMBL/GenBank/DDBJ databases">
        <authorList>
            <person name="Neveu A P."/>
        </authorList>
    </citation>
    <scope>NUCLEOTIDE SEQUENCE</scope>
    <source>
        <tissue evidence="3">Whole embryo</tissue>
    </source>
</reference>
<evidence type="ECO:0000313" key="3">
    <source>
        <dbReference type="EMBL" id="CAB3262809.1"/>
    </source>
</evidence>
<dbReference type="PANTHER" id="PTHR14633">
    <property type="entry name" value="LITTLE ELONGATION COMPLEX SUBUNIT 2"/>
    <property type="match status" value="1"/>
</dbReference>
<dbReference type="InterPro" id="IPR019535">
    <property type="entry name" value="ICE2_C"/>
</dbReference>
<dbReference type="EMBL" id="LR786947">
    <property type="protein sequence ID" value="CAB3262809.1"/>
    <property type="molecule type" value="mRNA"/>
</dbReference>
<feature type="compositionally biased region" description="Polar residues" evidence="1">
    <location>
        <begin position="575"/>
        <end position="590"/>
    </location>
</feature>
<feature type="compositionally biased region" description="Basic and acidic residues" evidence="1">
    <location>
        <begin position="326"/>
        <end position="354"/>
    </location>
</feature>
<protein>
    <submittedName>
        <fullName evidence="3">Uncharacterized protein LOC100183534</fullName>
    </submittedName>
</protein>
<dbReference type="GO" id="GO:0008023">
    <property type="term" value="C:transcription elongation factor complex"/>
    <property type="evidence" value="ECO:0007669"/>
    <property type="project" value="InterPro"/>
</dbReference>
<sequence length="925" mass="102847">MEHLDLYDYVSQPALDNVAKYLSLAKQRMDKFDQKYSYRDSLPIACIPFITDPVPTCLHVATVQGGPFLHVPTNGQNIPDNKFYKKNSETRKSLTEDIEIIKFISKWKPDIVICLSSLNTIASNLPPHKSEWELPMVAKEYPDNDGGKRHVLFIDKALPSKSLNGREMNEIYFKQAVKQLLKSWRKKSEEVSKNGDQTPANVTSSTAAPSPNNHENVQATLDLSQDTSSEPSNTSVNLPVVETLNTKPGNRSPSEFSHSSDETITKQDKGDEERIPSVLSGAPENNSDSDIDLVIDDVMSDASIPQVDGSNDRKSKKPRKITRSTKISDSEEIEHSETEKEQPLKVQIKEEENTGLKSDVWQRSFSGNEKVTSFLSLPSKPKRPSISSLSMTLWKNKASEIKDVEAVQGIGDEDPLILITDDEEGKNNEAGLNTSQESITYNASCDPVFESQIKAVVSSTRAEHNASPVFTPKRRTRSTAKGAATPKSPPPSTRATRKRKQDSRNIEKSKAAEETRKPINKAKRARLEKNPDKDDEKDLDSSDDGISLSELSQKLTAGSTSPVKAKPTPKRKQLRPQNASSFPNPSAANLITSKPITTMRAKHPKNVKQNLPNPKSHDKTVVSETPEKGESVTSDILGQILGMQNTVNELKAKVRQQSVETMSELQKVQESCQDESLESDGGKSCFYSLWSFGGKRILIRGTHHGYITVHHKKAPVKSRVAIRTKLEYQANLGFEQLTTQDACKEWVDLYFRPPPVALLRCRVDPLKSKVVGTDVVKNLTALRTYFPATGFNDFKAKKLLTETFNRLSNPAAYPPGSYLLSHKSESADFIVRKGGAPEKAVIYDLQREYATPGRRVFVTVKTVPYIPLDPDKQLPAHVKSKRLPMTFEPAPDLPGSKNEGAKKKKNKGKKNKKSRRSQETVESGV</sequence>
<dbReference type="PANTHER" id="PTHR14633:SF3">
    <property type="entry name" value="LITTLE ELONGATION COMPLEX SUBUNIT 2"/>
    <property type="match status" value="1"/>
</dbReference>
<feature type="compositionally biased region" description="Basic and acidic residues" evidence="1">
    <location>
        <begin position="502"/>
        <end position="517"/>
    </location>
</feature>
<feature type="compositionally biased region" description="Basic and acidic residues" evidence="1">
    <location>
        <begin position="615"/>
        <end position="630"/>
    </location>
</feature>
<feature type="compositionally biased region" description="Basic residues" evidence="1">
    <location>
        <begin position="314"/>
        <end position="323"/>
    </location>
</feature>
<feature type="region of interest" description="Disordered" evidence="1">
    <location>
        <begin position="871"/>
        <end position="925"/>
    </location>
</feature>
<dbReference type="Pfam" id="PF10505">
    <property type="entry name" value="NARG2_C"/>
    <property type="match status" value="1"/>
</dbReference>
<feature type="domain" description="Little elongation complex subunit 2 C-terminal" evidence="2">
    <location>
        <begin position="682"/>
        <end position="889"/>
    </location>
</feature>
<feature type="compositionally biased region" description="Polar residues" evidence="1">
    <location>
        <begin position="553"/>
        <end position="562"/>
    </location>
</feature>
<feature type="region of interest" description="Disordered" evidence="1">
    <location>
        <begin position="603"/>
        <end position="631"/>
    </location>
</feature>
<accession>A0A6F9DI39</accession>
<dbReference type="GO" id="GO:0045945">
    <property type="term" value="P:positive regulation of transcription by RNA polymerase III"/>
    <property type="evidence" value="ECO:0007669"/>
    <property type="project" value="TreeGrafter"/>
</dbReference>
<proteinExistence type="evidence at transcript level"/>
<name>A0A6F9DI39_9ASCI</name>
<feature type="region of interest" description="Disordered" evidence="1">
    <location>
        <begin position="302"/>
        <end position="356"/>
    </location>
</feature>
<gene>
    <name evidence="3" type="primary">LOC100183534</name>
</gene>
<feature type="region of interest" description="Disordered" evidence="1">
    <location>
        <begin position="457"/>
        <end position="590"/>
    </location>
</feature>
<feature type="compositionally biased region" description="Basic and acidic residues" evidence="1">
    <location>
        <begin position="258"/>
        <end position="275"/>
    </location>
</feature>
<dbReference type="GO" id="GO:0042795">
    <property type="term" value="P:snRNA transcription by RNA polymerase II"/>
    <property type="evidence" value="ECO:0007669"/>
    <property type="project" value="TreeGrafter"/>
</dbReference>
<organism evidence="3">
    <name type="scientific">Phallusia mammillata</name>
    <dbReference type="NCBI Taxonomy" id="59560"/>
    <lineage>
        <taxon>Eukaryota</taxon>
        <taxon>Metazoa</taxon>
        <taxon>Chordata</taxon>
        <taxon>Tunicata</taxon>
        <taxon>Ascidiacea</taxon>
        <taxon>Phlebobranchia</taxon>
        <taxon>Ascidiidae</taxon>
        <taxon>Phallusia</taxon>
    </lineage>
</organism>
<feature type="compositionally biased region" description="Basic residues" evidence="1">
    <location>
        <begin position="902"/>
        <end position="915"/>
    </location>
</feature>
<dbReference type="AlphaFoldDB" id="A0A6F9DI39"/>
<feature type="region of interest" description="Disordered" evidence="1">
    <location>
        <begin position="188"/>
        <end position="290"/>
    </location>
</feature>
<feature type="compositionally biased region" description="Polar residues" evidence="1">
    <location>
        <begin position="194"/>
        <end position="257"/>
    </location>
</feature>
<dbReference type="GO" id="GO:0042796">
    <property type="term" value="P:snRNA transcription by RNA polymerase III"/>
    <property type="evidence" value="ECO:0007669"/>
    <property type="project" value="TreeGrafter"/>
</dbReference>
<evidence type="ECO:0000256" key="1">
    <source>
        <dbReference type="SAM" id="MobiDB-lite"/>
    </source>
</evidence>
<feature type="compositionally biased region" description="Basic and acidic residues" evidence="1">
    <location>
        <begin position="525"/>
        <end position="540"/>
    </location>
</feature>
<evidence type="ECO:0000259" key="2">
    <source>
        <dbReference type="Pfam" id="PF10505"/>
    </source>
</evidence>